<dbReference type="OrthoDB" id="8764943at2"/>
<dbReference type="InterPro" id="IPR041700">
    <property type="entry name" value="OMP_b-brl_3"/>
</dbReference>
<evidence type="ECO:0000256" key="3">
    <source>
        <dbReference type="ARBA" id="ARBA00023237"/>
    </source>
</evidence>
<comment type="caution">
    <text evidence="7">The sequence shown here is derived from an EMBL/GenBank/DDBJ whole genome shotgun (WGS) entry which is preliminary data.</text>
</comment>
<dbReference type="Pfam" id="PF07715">
    <property type="entry name" value="Plug"/>
    <property type="match status" value="1"/>
</dbReference>
<dbReference type="Proteomes" id="UP000289859">
    <property type="component" value="Unassembled WGS sequence"/>
</dbReference>
<keyword evidence="3" id="KW-0998">Cell outer membrane</keyword>
<dbReference type="PANTHER" id="PTHR40980">
    <property type="entry name" value="PLUG DOMAIN-CONTAINING PROTEIN"/>
    <property type="match status" value="1"/>
</dbReference>
<dbReference type="GO" id="GO:0009279">
    <property type="term" value="C:cell outer membrane"/>
    <property type="evidence" value="ECO:0007669"/>
    <property type="project" value="UniProtKB-SubCell"/>
</dbReference>
<keyword evidence="2" id="KW-0472">Membrane</keyword>
<gene>
    <name evidence="7" type="ORF">DSM02_1986</name>
</gene>
<evidence type="ECO:0000256" key="1">
    <source>
        <dbReference type="ARBA" id="ARBA00004442"/>
    </source>
</evidence>
<organism evidence="7 8">
    <name type="scientific">Leeuwenhoekiella polynyae</name>
    <dbReference type="NCBI Taxonomy" id="1550906"/>
    <lineage>
        <taxon>Bacteria</taxon>
        <taxon>Pseudomonadati</taxon>
        <taxon>Bacteroidota</taxon>
        <taxon>Flavobacteriia</taxon>
        <taxon>Flavobacteriales</taxon>
        <taxon>Flavobacteriaceae</taxon>
        <taxon>Leeuwenhoekiella</taxon>
    </lineage>
</organism>
<keyword evidence="4" id="KW-0732">Signal</keyword>
<feature type="domain" description="TonB-dependent receptor plug" evidence="5">
    <location>
        <begin position="141"/>
        <end position="225"/>
    </location>
</feature>
<reference evidence="7 8" key="1">
    <citation type="submission" date="2018-07" db="EMBL/GenBank/DDBJ databases">
        <title>Leeuwenhoekiella genomics.</title>
        <authorList>
            <person name="Tahon G."/>
            <person name="Willems A."/>
        </authorList>
    </citation>
    <scope>NUCLEOTIDE SEQUENCE [LARGE SCALE GENOMIC DNA]</scope>
    <source>
        <strain evidence="7 8">LMG 29608</strain>
    </source>
</reference>
<accession>A0A4Q0P5N0</accession>
<dbReference type="Gene3D" id="2.40.170.20">
    <property type="entry name" value="TonB-dependent receptor, beta-barrel domain"/>
    <property type="match status" value="1"/>
</dbReference>
<keyword evidence="8" id="KW-1185">Reference proteome</keyword>
<proteinExistence type="predicted"/>
<keyword evidence="7" id="KW-0675">Receptor</keyword>
<dbReference type="InterPro" id="IPR037066">
    <property type="entry name" value="Plug_dom_sf"/>
</dbReference>
<dbReference type="Pfam" id="PF14905">
    <property type="entry name" value="OMP_b-brl_3"/>
    <property type="match status" value="1"/>
</dbReference>
<dbReference type="PANTHER" id="PTHR40980:SF4">
    <property type="entry name" value="TONB-DEPENDENT RECEPTOR-LIKE BETA-BARREL DOMAIN-CONTAINING PROTEIN"/>
    <property type="match status" value="1"/>
</dbReference>
<dbReference type="SUPFAM" id="SSF56935">
    <property type="entry name" value="Porins"/>
    <property type="match status" value="1"/>
</dbReference>
<dbReference type="Gene3D" id="2.60.40.1120">
    <property type="entry name" value="Carboxypeptidase-like, regulatory domain"/>
    <property type="match status" value="1"/>
</dbReference>
<dbReference type="InterPro" id="IPR008969">
    <property type="entry name" value="CarboxyPept-like_regulatory"/>
</dbReference>
<dbReference type="Pfam" id="PF13715">
    <property type="entry name" value="CarbopepD_reg_2"/>
    <property type="match status" value="1"/>
</dbReference>
<dbReference type="InterPro" id="IPR036942">
    <property type="entry name" value="Beta-barrel_TonB_sf"/>
</dbReference>
<dbReference type="InterPro" id="IPR012910">
    <property type="entry name" value="Plug_dom"/>
</dbReference>
<evidence type="ECO:0000256" key="4">
    <source>
        <dbReference type="SAM" id="SignalP"/>
    </source>
</evidence>
<name>A0A4Q0P5N0_9FLAO</name>
<dbReference type="SUPFAM" id="SSF49464">
    <property type="entry name" value="Carboxypeptidase regulatory domain-like"/>
    <property type="match status" value="1"/>
</dbReference>
<evidence type="ECO:0000259" key="6">
    <source>
        <dbReference type="Pfam" id="PF14905"/>
    </source>
</evidence>
<dbReference type="EMBL" id="QOVK01000007">
    <property type="protein sequence ID" value="RXG21741.1"/>
    <property type="molecule type" value="Genomic_DNA"/>
</dbReference>
<comment type="subcellular location">
    <subcellularLocation>
        <location evidence="1">Cell outer membrane</location>
    </subcellularLocation>
</comment>
<feature type="chain" id="PRO_5020682767" evidence="4">
    <location>
        <begin position="23"/>
        <end position="807"/>
    </location>
</feature>
<evidence type="ECO:0000256" key="2">
    <source>
        <dbReference type="ARBA" id="ARBA00023136"/>
    </source>
</evidence>
<feature type="domain" description="Outer membrane protein beta-barrel" evidence="6">
    <location>
        <begin position="393"/>
        <end position="805"/>
    </location>
</feature>
<evidence type="ECO:0000313" key="8">
    <source>
        <dbReference type="Proteomes" id="UP000289859"/>
    </source>
</evidence>
<dbReference type="AlphaFoldDB" id="A0A4Q0P5N0"/>
<evidence type="ECO:0000313" key="7">
    <source>
        <dbReference type="EMBL" id="RXG21741.1"/>
    </source>
</evidence>
<evidence type="ECO:0000259" key="5">
    <source>
        <dbReference type="Pfam" id="PF07715"/>
    </source>
</evidence>
<protein>
    <submittedName>
        <fullName evidence="7">Outer membrane receptor protein involved in Fe transport</fullName>
    </submittedName>
</protein>
<dbReference type="RefSeq" id="WP_128765448.1">
    <property type="nucleotide sequence ID" value="NZ_QOVK01000007.1"/>
</dbReference>
<feature type="signal peptide" evidence="4">
    <location>
        <begin position="1"/>
        <end position="22"/>
    </location>
</feature>
<dbReference type="Gene3D" id="2.170.130.10">
    <property type="entry name" value="TonB-dependent receptor, plug domain"/>
    <property type="match status" value="1"/>
</dbReference>
<sequence>MKVLARLKLFFLILLAPFTAEAQETVLIEGSVTEESAQPLPFVNVVLKKPQGESIISGTITDELGAFNLSGIPKGNYILEISFIGYETIQKKITAGGLNPIFDLGKIQMMPSAEALTEVQILAKQAAVSADLAKKSFSLDENLAQAGGSVMDAMKTMPGVAFDQDGKVVLRGSDKVVILIDGKQSSLTGFGNQKGLSNIPAANIERIEIINNPSAKYDANGFAGIVNIIYKKEKQTGFNGDAGLSFGLGALGKRKPDTPTDFGSYSVNPKLIPSLNLNYRTGKLNYFLQSQFIIQEALPNNEFTTRFYDDGRNIISQVPENRKQFRSIISGGVDYQLSDNDMLTFSGMFDREKHIDTSQVAFINLNQNTRKRLYTWQEEEITSFINTAVNYGHNFEQAGHSLSANLQYTRGLEDESYFLNDSSAVRIGRDKTNIRAIEYTTSGSVDYTRALSSGKIELGAKGRFRRLPVDYTIMRGNQSIIYPNLGDYSKWSENLYGAYVNYLMEKENYDIEAGLRAEQTEVAYTLDPQNTYYNTNDAYDYFELFPSVRFTYKLNSENKLSVFYNRRIDRPGEPELRIFPKYDDPELLKVGNPYLRPQFTNTVELAHRYSWDNGSLFSAIYHRNIDGAYQRIFSIDDSNPQYDIVNRIYQNTGQSTNTGIEVLFSQDLADYWKLTSSFNVYQNAIDAFQGTLLFPYERPFFVEQSRDIAGDFKITNTVQLPLQMEAQLTGLYYSKKNIPQGEQLARYSVDFGFKKSIWEKRGELTLSATDIFNRFGLRQRLTGEGFTAVYENYYETQIVRLGFNYKF</sequence>